<reference evidence="2 3" key="1">
    <citation type="journal article" date="2015" name="Nature">
        <title>rRNA introns, odd ribosomes, and small enigmatic genomes across a large radiation of phyla.</title>
        <authorList>
            <person name="Brown C.T."/>
            <person name="Hug L.A."/>
            <person name="Thomas B.C."/>
            <person name="Sharon I."/>
            <person name="Castelle C.J."/>
            <person name="Singh A."/>
            <person name="Wilkins M.J."/>
            <person name="Williams K.H."/>
            <person name="Banfield J.F."/>
        </authorList>
    </citation>
    <scope>NUCLEOTIDE SEQUENCE [LARGE SCALE GENOMIC DNA]</scope>
</reference>
<feature type="compositionally biased region" description="Basic and acidic residues" evidence="1">
    <location>
        <begin position="12"/>
        <end position="36"/>
    </location>
</feature>
<evidence type="ECO:0000256" key="1">
    <source>
        <dbReference type="SAM" id="MobiDB-lite"/>
    </source>
</evidence>
<gene>
    <name evidence="2" type="ORF">US31_C0014G0027</name>
</gene>
<name>A0A0G0IPE4_9BACT</name>
<feature type="region of interest" description="Disordered" evidence="1">
    <location>
        <begin position="1"/>
        <end position="45"/>
    </location>
</feature>
<dbReference type="EMBL" id="LBSM01000014">
    <property type="protein sequence ID" value="KKQ17891.1"/>
    <property type="molecule type" value="Genomic_DNA"/>
</dbReference>
<organism evidence="2 3">
    <name type="scientific">Berkelbacteria bacterium GW2011_GWA1_36_9</name>
    <dbReference type="NCBI Taxonomy" id="1618331"/>
    <lineage>
        <taxon>Bacteria</taxon>
        <taxon>Candidatus Berkelbacteria</taxon>
    </lineage>
</organism>
<accession>A0A0G0IPE4</accession>
<proteinExistence type="predicted"/>
<comment type="caution">
    <text evidence="2">The sequence shown here is derived from an EMBL/GenBank/DDBJ whole genome shotgun (WGS) entry which is preliminary data.</text>
</comment>
<evidence type="ECO:0000313" key="2">
    <source>
        <dbReference type="EMBL" id="KKQ17891.1"/>
    </source>
</evidence>
<dbReference type="AlphaFoldDB" id="A0A0G0IPE4"/>
<evidence type="ECO:0000313" key="3">
    <source>
        <dbReference type="Proteomes" id="UP000034508"/>
    </source>
</evidence>
<sequence>MSIEGSPGPDFLKQKYDLHNSPEVESAAKRTERRTGETLPQDTDSRIQNYLDRFKEITDRKNPEERERLLSALKNILHDKFVIKVEEIPEAYFENQQRMARELGHGDVEIGQEQRNQLTEVILADQESSLDNWTDYLTSDDATYPDWLKYFAMRSVTQMGGFDKERHAFSKRSKGTTKPFPDLNREALAYVLDAMEKKYEDRSIDSLEGEEKEQFEKLLTSENFAKLYAWAIEKVTPASVEQITITDGQWVKYDQNSDHLPLVQSLQGHGTGWCTAGESTAKTQLEGGDFYVFYSHDQEGKSTIPRVAIRMQGDQIGEVRGIASEQNLDPYINNVVSRKLEEFPDGKTYEKKVDNMRFLTGIERKVKAGQELNKDDLIFLYEINSKIEGFGYQRDPRIEELRKERNPKADTPIVMECFPEEIAWSQSEISENTKAYVGPLFPGIFVKLSNFEHIYTSFPEGKIRRSELEIGGKSAQELEQELKENKINISPYAQDMLDKMFQSEEFKTLQSNSETIDLVRLKVRDLGFTQNPTTDQIYATAEELGLELCPAEVGPRQRLEDTDQSLGDWYRIQLGESYE</sequence>
<protein>
    <submittedName>
        <fullName evidence="2">Uncharacterized protein</fullName>
    </submittedName>
</protein>
<dbReference type="Proteomes" id="UP000034508">
    <property type="component" value="Unassembled WGS sequence"/>
</dbReference>